<dbReference type="EMBL" id="KN831774">
    <property type="protein sequence ID" value="KIM44045.1"/>
    <property type="molecule type" value="Genomic_DNA"/>
</dbReference>
<sequence length="612" mass="68773">MLARDYPHLDTLLRNNEVPSVTTIAEVTGLLQPLLKDCEDVDTEIERLDSLLREQKARRLEMQSTVDQYNTILSPARRLPADILHEIFWHCLPTHRNSVMLSSEAPLLLTRICSSWRAIAFASPKIWSKLHIPLLGDPGVSSGCEIIRDGDVLSRRYERFAQLMRSRCSIVREWLSRSGTCPLSLSVSYPGNFPNFGLVGDENQPDNGSQSAEEMFGLLLSFAHRWDEIHISMPMKIYEIFQSSLSPKMFPNLRVFHANLFELHRSENTTPVQLLAAPNLRRISINVIRITLNPLAHPVQPIWTNLTDIDFLGSITDKYLLELLRKCPNLVRGSFPVLSSWPDPTTDMIQGQPVSLPHLKSLSISDSGHTRIMVPSFKSIQAPSLKSLRYQWSNADRTPIPGNINLALHVAAPVLHFLETSPPVEKLFLEGVLSRENFRECLRLTPKVTHLMINRAPFPNPGSSIPFFPVHGFDPDFVRPDNIEMDVLCGDGAESDSPAVEPDLILPKLEILEAYDIRSFGDEQLLRFIANRTGPSRKSGVTQLKRVTVHFLRPRQLDITGEVQRLAQAAGVDLHLDLSYATAGPKEFDRLSALSGSSGLTQYDPLWSSEIS</sequence>
<gene>
    <name evidence="1" type="ORF">M413DRAFT_443105</name>
</gene>
<dbReference type="SUPFAM" id="SSF52047">
    <property type="entry name" value="RNI-like"/>
    <property type="match status" value="1"/>
</dbReference>
<accession>A0A0C3C5B5</accession>
<dbReference type="Gene3D" id="3.80.10.10">
    <property type="entry name" value="Ribonuclease Inhibitor"/>
    <property type="match status" value="1"/>
</dbReference>
<keyword evidence="2" id="KW-1185">Reference proteome</keyword>
<dbReference type="Proteomes" id="UP000053424">
    <property type="component" value="Unassembled WGS sequence"/>
</dbReference>
<proteinExistence type="predicted"/>
<dbReference type="HOGENOM" id="CLU_018544_12_0_1"/>
<reference evidence="2" key="2">
    <citation type="submission" date="2015-01" db="EMBL/GenBank/DDBJ databases">
        <title>Evolutionary Origins and Diversification of the Mycorrhizal Mutualists.</title>
        <authorList>
            <consortium name="DOE Joint Genome Institute"/>
            <consortium name="Mycorrhizal Genomics Consortium"/>
            <person name="Kohler A."/>
            <person name="Kuo A."/>
            <person name="Nagy L.G."/>
            <person name="Floudas D."/>
            <person name="Copeland A."/>
            <person name="Barry K.W."/>
            <person name="Cichocki N."/>
            <person name="Veneault-Fourrey C."/>
            <person name="LaButti K."/>
            <person name="Lindquist E.A."/>
            <person name="Lipzen A."/>
            <person name="Lundell T."/>
            <person name="Morin E."/>
            <person name="Murat C."/>
            <person name="Riley R."/>
            <person name="Ohm R."/>
            <person name="Sun H."/>
            <person name="Tunlid A."/>
            <person name="Henrissat B."/>
            <person name="Grigoriev I.V."/>
            <person name="Hibbett D.S."/>
            <person name="Martin F."/>
        </authorList>
    </citation>
    <scope>NUCLEOTIDE SEQUENCE [LARGE SCALE GENOMIC DNA]</scope>
    <source>
        <strain evidence="2">h7</strain>
    </source>
</reference>
<dbReference type="OrthoDB" id="3365698at2759"/>
<organism evidence="1 2">
    <name type="scientific">Hebeloma cylindrosporum</name>
    <dbReference type="NCBI Taxonomy" id="76867"/>
    <lineage>
        <taxon>Eukaryota</taxon>
        <taxon>Fungi</taxon>
        <taxon>Dikarya</taxon>
        <taxon>Basidiomycota</taxon>
        <taxon>Agaricomycotina</taxon>
        <taxon>Agaricomycetes</taxon>
        <taxon>Agaricomycetidae</taxon>
        <taxon>Agaricales</taxon>
        <taxon>Agaricineae</taxon>
        <taxon>Hymenogastraceae</taxon>
        <taxon>Hebeloma</taxon>
    </lineage>
</organism>
<protein>
    <recommendedName>
        <fullName evidence="3">F-box domain-containing protein</fullName>
    </recommendedName>
</protein>
<dbReference type="InterPro" id="IPR032675">
    <property type="entry name" value="LRR_dom_sf"/>
</dbReference>
<evidence type="ECO:0008006" key="3">
    <source>
        <dbReference type="Google" id="ProtNLM"/>
    </source>
</evidence>
<evidence type="ECO:0000313" key="2">
    <source>
        <dbReference type="Proteomes" id="UP000053424"/>
    </source>
</evidence>
<evidence type="ECO:0000313" key="1">
    <source>
        <dbReference type="EMBL" id="KIM44045.1"/>
    </source>
</evidence>
<reference evidence="1 2" key="1">
    <citation type="submission" date="2014-04" db="EMBL/GenBank/DDBJ databases">
        <authorList>
            <consortium name="DOE Joint Genome Institute"/>
            <person name="Kuo A."/>
            <person name="Gay G."/>
            <person name="Dore J."/>
            <person name="Kohler A."/>
            <person name="Nagy L.G."/>
            <person name="Floudas D."/>
            <person name="Copeland A."/>
            <person name="Barry K.W."/>
            <person name="Cichocki N."/>
            <person name="Veneault-Fourrey C."/>
            <person name="LaButti K."/>
            <person name="Lindquist E.A."/>
            <person name="Lipzen A."/>
            <person name="Lundell T."/>
            <person name="Morin E."/>
            <person name="Murat C."/>
            <person name="Sun H."/>
            <person name="Tunlid A."/>
            <person name="Henrissat B."/>
            <person name="Grigoriev I.V."/>
            <person name="Hibbett D.S."/>
            <person name="Martin F."/>
            <person name="Nordberg H.P."/>
            <person name="Cantor M.N."/>
            <person name="Hua S.X."/>
        </authorList>
    </citation>
    <scope>NUCLEOTIDE SEQUENCE [LARGE SCALE GENOMIC DNA]</scope>
    <source>
        <strain evidence="2">h7</strain>
    </source>
</reference>
<name>A0A0C3C5B5_HEBCY</name>
<dbReference type="AlphaFoldDB" id="A0A0C3C5B5"/>
<dbReference type="STRING" id="686832.A0A0C3C5B5"/>